<evidence type="ECO:0000256" key="6">
    <source>
        <dbReference type="SAM" id="MobiDB-lite"/>
    </source>
</evidence>
<dbReference type="InterPro" id="IPR051089">
    <property type="entry name" value="prtT"/>
</dbReference>
<dbReference type="PANTHER" id="PTHR31845">
    <property type="entry name" value="FINGER DOMAIN PROTEIN, PUTATIVE-RELATED"/>
    <property type="match status" value="1"/>
</dbReference>
<dbReference type="HOGENOM" id="CLU_023585_0_0_1"/>
<dbReference type="GO" id="GO:0005634">
    <property type="term" value="C:nucleus"/>
    <property type="evidence" value="ECO:0007669"/>
    <property type="project" value="UniProtKB-SubCell"/>
</dbReference>
<keyword evidence="2" id="KW-0805">Transcription regulation</keyword>
<evidence type="ECO:0000256" key="1">
    <source>
        <dbReference type="ARBA" id="ARBA00004123"/>
    </source>
</evidence>
<dbReference type="GeneID" id="19170147"/>
<feature type="signal peptide" evidence="7">
    <location>
        <begin position="1"/>
        <end position="20"/>
    </location>
</feature>
<dbReference type="PANTHER" id="PTHR31845:SF17">
    <property type="entry name" value="ZN(II)2CYS6 TRANSCRIPTION FACTOR (EUROFUNG)"/>
    <property type="match status" value="1"/>
</dbReference>
<proteinExistence type="predicted"/>
<organism evidence="8 9">
    <name type="scientific">Capronia epimyces CBS 606.96</name>
    <dbReference type="NCBI Taxonomy" id="1182542"/>
    <lineage>
        <taxon>Eukaryota</taxon>
        <taxon>Fungi</taxon>
        <taxon>Dikarya</taxon>
        <taxon>Ascomycota</taxon>
        <taxon>Pezizomycotina</taxon>
        <taxon>Eurotiomycetes</taxon>
        <taxon>Chaetothyriomycetidae</taxon>
        <taxon>Chaetothyriales</taxon>
        <taxon>Herpotrichiellaceae</taxon>
        <taxon>Capronia</taxon>
    </lineage>
</organism>
<gene>
    <name evidence="8" type="ORF">A1O3_06037</name>
</gene>
<name>W9YIV3_9EURO</name>
<evidence type="ECO:0000256" key="4">
    <source>
        <dbReference type="ARBA" id="ARBA00023163"/>
    </source>
</evidence>
<comment type="caution">
    <text evidence="8">The sequence shown here is derived from an EMBL/GenBank/DDBJ whole genome shotgun (WGS) entry which is preliminary data.</text>
</comment>
<evidence type="ECO:0008006" key="10">
    <source>
        <dbReference type="Google" id="ProtNLM"/>
    </source>
</evidence>
<evidence type="ECO:0000256" key="2">
    <source>
        <dbReference type="ARBA" id="ARBA00023015"/>
    </source>
</evidence>
<evidence type="ECO:0000313" key="9">
    <source>
        <dbReference type="Proteomes" id="UP000019478"/>
    </source>
</evidence>
<keyword evidence="7" id="KW-0732">Signal</keyword>
<keyword evidence="3" id="KW-0238">DNA-binding</keyword>
<keyword evidence="9" id="KW-1185">Reference proteome</keyword>
<dbReference type="EMBL" id="AMGY01000005">
    <property type="protein sequence ID" value="EXJ82224.1"/>
    <property type="molecule type" value="Genomic_DNA"/>
</dbReference>
<dbReference type="RefSeq" id="XP_007734347.1">
    <property type="nucleotide sequence ID" value="XM_007736157.1"/>
</dbReference>
<keyword evidence="5" id="KW-0539">Nucleus</keyword>
<dbReference type="OrthoDB" id="39175at2759"/>
<comment type="subcellular location">
    <subcellularLocation>
        <location evidence="1">Nucleus</location>
    </subcellularLocation>
</comment>
<feature type="compositionally biased region" description="Polar residues" evidence="6">
    <location>
        <begin position="487"/>
        <end position="504"/>
    </location>
</feature>
<protein>
    <recommendedName>
        <fullName evidence="10">Transcription factor domain-containing protein</fullName>
    </recommendedName>
</protein>
<evidence type="ECO:0000256" key="5">
    <source>
        <dbReference type="ARBA" id="ARBA00023242"/>
    </source>
</evidence>
<feature type="region of interest" description="Disordered" evidence="6">
    <location>
        <begin position="484"/>
        <end position="510"/>
    </location>
</feature>
<dbReference type="GO" id="GO:0000976">
    <property type="term" value="F:transcription cis-regulatory region binding"/>
    <property type="evidence" value="ECO:0007669"/>
    <property type="project" value="TreeGrafter"/>
</dbReference>
<sequence length="542" mass="60745">MSHLCRFFIANLLIHIPILTEQDVGDYETMVKAKKRLLACAMVYVAARYVPGCKTIQTMLLADILTIIKPLPHGCDEETRWTNLQALAVLYNWAVPLDLASRTDSDRSNPVLQYDALRAPIETVARQCSLHRAAEDLATSLEQHHNDLDVHQTIAFRKYLFWLWLFGVVHLRSLWARSPPSIQPDSSIRSCRRLLQNHFHDDQVRRILSQVELCLIWTHPTHREWWCSLPSENDLESTLAVLKDMDEALESWRRTWFPPDQTRSNKSQSHTIDFQYCFSRLCVSAYVTKLHQLLASARTSPLVTLSLITKTIERASQFSRLFLGLRPLSKSVVRFGPEDTFAMLTLGCHYVLCAHRLLADADIVKPGHLSIVRSMAELMVELGIDSKHSGRVYGESLLGSLPPQLQATQPNTSYWHASPSQPPELQSPEVERTVSASSKVWTCSQPVNAGPPGSRQLFEVAAALDQVWPFSAVSMRDKHTPLPRTALWTSGETGTQAGQQSQQPMAVAPSATGPDVIGLGFDYDGSAPLIYAPGDESISYTT</sequence>
<evidence type="ECO:0000313" key="8">
    <source>
        <dbReference type="EMBL" id="EXJ82224.1"/>
    </source>
</evidence>
<dbReference type="AlphaFoldDB" id="W9YIV3"/>
<feature type="chain" id="PRO_5004932781" description="Transcription factor domain-containing protein" evidence="7">
    <location>
        <begin position="21"/>
        <end position="542"/>
    </location>
</feature>
<accession>W9YIV3</accession>
<evidence type="ECO:0000256" key="3">
    <source>
        <dbReference type="ARBA" id="ARBA00023125"/>
    </source>
</evidence>
<evidence type="ECO:0000256" key="7">
    <source>
        <dbReference type="SAM" id="SignalP"/>
    </source>
</evidence>
<reference evidence="8 9" key="1">
    <citation type="submission" date="2013-03" db="EMBL/GenBank/DDBJ databases">
        <title>The Genome Sequence of Capronia epimyces CBS 606.96.</title>
        <authorList>
            <consortium name="The Broad Institute Genomics Platform"/>
            <person name="Cuomo C."/>
            <person name="de Hoog S."/>
            <person name="Gorbushina A."/>
            <person name="Walker B."/>
            <person name="Young S.K."/>
            <person name="Zeng Q."/>
            <person name="Gargeya S."/>
            <person name="Fitzgerald M."/>
            <person name="Haas B."/>
            <person name="Abouelleil A."/>
            <person name="Allen A.W."/>
            <person name="Alvarado L."/>
            <person name="Arachchi H.M."/>
            <person name="Berlin A.M."/>
            <person name="Chapman S.B."/>
            <person name="Gainer-Dewar J."/>
            <person name="Goldberg J."/>
            <person name="Griggs A."/>
            <person name="Gujja S."/>
            <person name="Hansen M."/>
            <person name="Howarth C."/>
            <person name="Imamovic A."/>
            <person name="Ireland A."/>
            <person name="Larimer J."/>
            <person name="McCowan C."/>
            <person name="Murphy C."/>
            <person name="Pearson M."/>
            <person name="Poon T.W."/>
            <person name="Priest M."/>
            <person name="Roberts A."/>
            <person name="Saif S."/>
            <person name="Shea T."/>
            <person name="Sisk P."/>
            <person name="Sykes S."/>
            <person name="Wortman J."/>
            <person name="Nusbaum C."/>
            <person name="Birren B."/>
        </authorList>
    </citation>
    <scope>NUCLEOTIDE SEQUENCE [LARGE SCALE GENOMIC DNA]</scope>
    <source>
        <strain evidence="8 9">CBS 606.96</strain>
    </source>
</reference>
<dbReference type="CDD" id="cd12148">
    <property type="entry name" value="fungal_TF_MHR"/>
    <property type="match status" value="1"/>
</dbReference>
<keyword evidence="4" id="KW-0804">Transcription</keyword>
<dbReference type="Proteomes" id="UP000019478">
    <property type="component" value="Unassembled WGS sequence"/>
</dbReference>
<dbReference type="GO" id="GO:0000981">
    <property type="term" value="F:DNA-binding transcription factor activity, RNA polymerase II-specific"/>
    <property type="evidence" value="ECO:0007669"/>
    <property type="project" value="TreeGrafter"/>
</dbReference>
<dbReference type="eggNOG" id="ENOG502SUMR">
    <property type="taxonomic scope" value="Eukaryota"/>
</dbReference>